<proteinExistence type="predicted"/>
<evidence type="ECO:0000259" key="1">
    <source>
        <dbReference type="Pfam" id="PF13439"/>
    </source>
</evidence>
<dbReference type="Pfam" id="PF13692">
    <property type="entry name" value="Glyco_trans_1_4"/>
    <property type="match status" value="1"/>
</dbReference>
<accession>A0A6N8DS58</accession>
<dbReference type="Gene3D" id="3.40.50.2000">
    <property type="entry name" value="Glycogen Phosphorylase B"/>
    <property type="match status" value="2"/>
</dbReference>
<evidence type="ECO:0000313" key="2">
    <source>
        <dbReference type="EMBL" id="MTV32023.1"/>
    </source>
</evidence>
<dbReference type="Pfam" id="PF13439">
    <property type="entry name" value="Glyco_transf_4"/>
    <property type="match status" value="1"/>
</dbReference>
<dbReference type="GO" id="GO:0016757">
    <property type="term" value="F:glycosyltransferase activity"/>
    <property type="evidence" value="ECO:0007669"/>
    <property type="project" value="TreeGrafter"/>
</dbReference>
<dbReference type="SUPFAM" id="SSF53756">
    <property type="entry name" value="UDP-Glycosyltransferase/glycogen phosphorylase"/>
    <property type="match status" value="1"/>
</dbReference>
<reference evidence="2 3" key="1">
    <citation type="submission" date="2019-11" db="EMBL/GenBank/DDBJ databases">
        <title>Whole-genome sequence of a Rhodoblastus acidophilus DSM 142.</title>
        <authorList>
            <person name="Kyndt J.A."/>
            <person name="Meyer T.E."/>
        </authorList>
    </citation>
    <scope>NUCLEOTIDE SEQUENCE [LARGE SCALE GENOMIC DNA]</scope>
    <source>
        <strain evidence="2 3">DSM 142</strain>
    </source>
</reference>
<organism evidence="2 3">
    <name type="scientific">Rhodoblastus acidophilus</name>
    <name type="common">Rhodopseudomonas acidophila</name>
    <dbReference type="NCBI Taxonomy" id="1074"/>
    <lineage>
        <taxon>Bacteria</taxon>
        <taxon>Pseudomonadati</taxon>
        <taxon>Pseudomonadota</taxon>
        <taxon>Alphaproteobacteria</taxon>
        <taxon>Hyphomicrobiales</taxon>
        <taxon>Rhodoblastaceae</taxon>
        <taxon>Rhodoblastus</taxon>
    </lineage>
</organism>
<name>A0A6N8DS58_RHOAC</name>
<dbReference type="Proteomes" id="UP000439113">
    <property type="component" value="Unassembled WGS sequence"/>
</dbReference>
<dbReference type="InterPro" id="IPR050194">
    <property type="entry name" value="Glycosyltransferase_grp1"/>
</dbReference>
<dbReference type="EMBL" id="WNKS01000012">
    <property type="protein sequence ID" value="MTV32023.1"/>
    <property type="molecule type" value="Genomic_DNA"/>
</dbReference>
<keyword evidence="2" id="KW-0808">Transferase</keyword>
<dbReference type="AlphaFoldDB" id="A0A6N8DS58"/>
<gene>
    <name evidence="2" type="ORF">GJ654_13605</name>
</gene>
<comment type="caution">
    <text evidence="2">The sequence shown here is derived from an EMBL/GenBank/DDBJ whole genome shotgun (WGS) entry which is preliminary data.</text>
</comment>
<evidence type="ECO:0000313" key="3">
    <source>
        <dbReference type="Proteomes" id="UP000439113"/>
    </source>
</evidence>
<dbReference type="InterPro" id="IPR028098">
    <property type="entry name" value="Glyco_trans_4-like_N"/>
</dbReference>
<protein>
    <submittedName>
        <fullName evidence="2">Glycosyltransferase</fullName>
    </submittedName>
</protein>
<sequence>MHVVIAVDHASVTGGQAKVALESAIGLKRAGYAPIVFASAAPIDPRLAAEGVEVVCLDQPDLLGHSSKAAAALQGVWNFCAEREMEKLLARLPRGRTIVHVHGWAKSLSASIARPIRRSGLPTVYTVHEYFMFCPNGGFYNYPNNHVCSLKPMSAACWASNCDSINYTRKIWRCLRQEVMLRVARLPQIFEDFVLISRFQEKILRNHLPAGAKIHAVSNPIDCENLGPKPAPATGDFLFVGRLMPEKGLLVFAEAARRAGVTPVFAGDGPRMEEVRSKYPEARLLGWKSPAEVKVLMREARALVFPSLWYEGQPLTVLEAKAMGTPVIVSDGCAGRDAIEDGVTGLWFESANVDSLARALQRAKDDALIAALSRAAYDAFWADPPTLARHVERIGAVYADILQRAA</sequence>
<dbReference type="PANTHER" id="PTHR45947">
    <property type="entry name" value="SULFOQUINOVOSYL TRANSFERASE SQD2"/>
    <property type="match status" value="1"/>
</dbReference>
<feature type="domain" description="Glycosyltransferase subfamily 4-like N-terminal" evidence="1">
    <location>
        <begin position="14"/>
        <end position="224"/>
    </location>
</feature>
<dbReference type="PANTHER" id="PTHR45947:SF13">
    <property type="entry name" value="TRANSFERASE"/>
    <property type="match status" value="1"/>
</dbReference>
<dbReference type="CDD" id="cd03801">
    <property type="entry name" value="GT4_PimA-like"/>
    <property type="match status" value="1"/>
</dbReference>